<evidence type="ECO:0000313" key="2">
    <source>
        <dbReference type="EMBL" id="KDR94827.1"/>
    </source>
</evidence>
<feature type="transmembrane region" description="Helical" evidence="1">
    <location>
        <begin position="505"/>
        <end position="526"/>
    </location>
</feature>
<sequence length="688" mass="77680">MLKIRKHLAIFLIIGMICSGILLQGRISAEKNYKNVDIVLDYEQVLNMAAESNEHDAEYFLKEFKKLGVASVGIVETTLDSLAENVDVDVRLEGYDIIVDSKDQDILQFVKNGYEKKLGKDSFEIVDEDTLKILGNRSDYIFDETYVKDNEGNTIGLKKIAQGTKKQFIGLGYLKSDIDLIKKAGLEVVPRPLYTSEYEDEKSIDFYFDFLDENRIEPGVMIFAGKEVLGGADNVERLANEMKSRGIMPGMIENSVQREHLEQDGMEQLVQKLDYNATRVFNLWEYLQKRFDYQIPFHRSGQEVMNSIYRAVTERNIRVVYFKPFIDGKDRYVTDMEIYGARFAELEKRLSRHKISIDPVQPMNTNYPNRLMQMGVAAGIVAAGFVLLENMVRSREKLFTILFGVAASGTVAIFASGMATDMAAKVFALLASIILPSVAMFAGLNMVKKILAAPKREKIRTKDIVVESAILLVIMSAISLVGAMFETSLLSHSKYLLEMDIFRGVKISQVGPIGITVLIWMAIFGYKRAQDRNTISKDEILRLLNENIKVWHVVLAGALGAFAIVYIARMGHETSIQPSSLEILSRNTLEYVLKARPRTKAITIAHPAMLMLVYMAYRKKEWLVLPISLAVSIGQGNIVNTFSHIRTPLYMSLYRSIYEIAIGVLVGAVIVGIVNVIWNLIERRYKNA</sequence>
<protein>
    <submittedName>
        <fullName evidence="2">Uncharacterized protein</fullName>
    </submittedName>
</protein>
<reference evidence="2 3" key="1">
    <citation type="submission" date="2014-03" db="EMBL/GenBank/DDBJ databases">
        <title>Genome sequence of Clostridium litorale W6, DSM 5388.</title>
        <authorList>
            <person name="Poehlein A."/>
            <person name="Jagirdar A."/>
            <person name="Khonsari B."/>
            <person name="Chibani C.M."/>
            <person name="Gutierrez Gutierrez D.A."/>
            <person name="Davydova E."/>
            <person name="Alghaithi H.S."/>
            <person name="Nair K.P."/>
            <person name="Dhamotharan K."/>
            <person name="Chandran L."/>
            <person name="G W."/>
            <person name="Daniel R."/>
        </authorList>
    </citation>
    <scope>NUCLEOTIDE SEQUENCE [LARGE SCALE GENOMIC DNA]</scope>
    <source>
        <strain evidence="2 3">W6</strain>
    </source>
</reference>
<feature type="transmembrane region" description="Helical" evidence="1">
    <location>
        <begin position="426"/>
        <end position="444"/>
    </location>
</feature>
<dbReference type="EMBL" id="JJMM01000013">
    <property type="protein sequence ID" value="KDR94827.1"/>
    <property type="molecule type" value="Genomic_DNA"/>
</dbReference>
<keyword evidence="3" id="KW-1185">Reference proteome</keyword>
<organism evidence="2 3">
    <name type="scientific">Peptoclostridium litorale DSM 5388</name>
    <dbReference type="NCBI Taxonomy" id="1121324"/>
    <lineage>
        <taxon>Bacteria</taxon>
        <taxon>Bacillati</taxon>
        <taxon>Bacillota</taxon>
        <taxon>Clostridia</taxon>
        <taxon>Peptostreptococcales</taxon>
        <taxon>Peptoclostridiaceae</taxon>
        <taxon>Peptoclostridium</taxon>
    </lineage>
</organism>
<accession>A0A069RKR0</accession>
<evidence type="ECO:0000313" key="3">
    <source>
        <dbReference type="Proteomes" id="UP000027946"/>
    </source>
</evidence>
<feature type="transmembrane region" description="Helical" evidence="1">
    <location>
        <begin position="601"/>
        <end position="617"/>
    </location>
</feature>
<proteinExistence type="predicted"/>
<feature type="transmembrane region" description="Helical" evidence="1">
    <location>
        <begin position="464"/>
        <end position="485"/>
    </location>
</feature>
<dbReference type="RefSeq" id="WP_038266035.1">
    <property type="nucleotide sequence ID" value="NZ_FSRH01000005.1"/>
</dbReference>
<dbReference type="InterPro" id="IPR043748">
    <property type="entry name" value="DUF5693"/>
</dbReference>
<keyword evidence="1" id="KW-0812">Transmembrane</keyword>
<feature type="transmembrane region" description="Helical" evidence="1">
    <location>
        <begin position="657"/>
        <end position="681"/>
    </location>
</feature>
<dbReference type="eggNOG" id="ENOG502Z8QQ">
    <property type="taxonomic scope" value="Bacteria"/>
</dbReference>
<dbReference type="AlphaFoldDB" id="A0A069RKR0"/>
<dbReference type="Pfam" id="PF18949">
    <property type="entry name" value="DUF5693"/>
    <property type="match status" value="1"/>
</dbReference>
<comment type="caution">
    <text evidence="2">The sequence shown here is derived from an EMBL/GenBank/DDBJ whole genome shotgun (WGS) entry which is preliminary data.</text>
</comment>
<dbReference type="STRING" id="1121324.CLIT_13c01490"/>
<dbReference type="Proteomes" id="UP000027946">
    <property type="component" value="Unassembled WGS sequence"/>
</dbReference>
<name>A0A069RKR0_PEPLI</name>
<feature type="transmembrane region" description="Helical" evidence="1">
    <location>
        <begin position="400"/>
        <end position="420"/>
    </location>
</feature>
<keyword evidence="1" id="KW-1133">Transmembrane helix</keyword>
<evidence type="ECO:0000256" key="1">
    <source>
        <dbReference type="SAM" id="Phobius"/>
    </source>
</evidence>
<gene>
    <name evidence="2" type="ORF">CLIT_13c01490</name>
</gene>
<keyword evidence="1" id="KW-0472">Membrane</keyword>
<dbReference type="OrthoDB" id="3805529at2"/>
<feature type="transmembrane region" description="Helical" evidence="1">
    <location>
        <begin position="624"/>
        <end position="645"/>
    </location>
</feature>
<feature type="transmembrane region" description="Helical" evidence="1">
    <location>
        <begin position="547"/>
        <end position="568"/>
    </location>
</feature>
<feature type="transmembrane region" description="Helical" evidence="1">
    <location>
        <begin position="371"/>
        <end position="388"/>
    </location>
</feature>